<protein>
    <submittedName>
        <fullName evidence="1">Uncharacterized protein</fullName>
    </submittedName>
</protein>
<name>A0A2P2M7Q8_RHIMU</name>
<evidence type="ECO:0000313" key="1">
    <source>
        <dbReference type="EMBL" id="MBX26261.1"/>
    </source>
</evidence>
<dbReference type="AlphaFoldDB" id="A0A2P2M7Q8"/>
<sequence>MVNRNSNSWIYKTIHKKPISLKGQIES</sequence>
<organism evidence="1">
    <name type="scientific">Rhizophora mucronata</name>
    <name type="common">Asiatic mangrove</name>
    <dbReference type="NCBI Taxonomy" id="61149"/>
    <lineage>
        <taxon>Eukaryota</taxon>
        <taxon>Viridiplantae</taxon>
        <taxon>Streptophyta</taxon>
        <taxon>Embryophyta</taxon>
        <taxon>Tracheophyta</taxon>
        <taxon>Spermatophyta</taxon>
        <taxon>Magnoliopsida</taxon>
        <taxon>eudicotyledons</taxon>
        <taxon>Gunneridae</taxon>
        <taxon>Pentapetalae</taxon>
        <taxon>rosids</taxon>
        <taxon>fabids</taxon>
        <taxon>Malpighiales</taxon>
        <taxon>Rhizophoraceae</taxon>
        <taxon>Rhizophora</taxon>
    </lineage>
</organism>
<proteinExistence type="predicted"/>
<reference evidence="1" key="1">
    <citation type="submission" date="2018-02" db="EMBL/GenBank/DDBJ databases">
        <title>Rhizophora mucronata_Transcriptome.</title>
        <authorList>
            <person name="Meera S.P."/>
            <person name="Sreeshan A."/>
            <person name="Augustine A."/>
        </authorList>
    </citation>
    <scope>NUCLEOTIDE SEQUENCE</scope>
    <source>
        <tissue evidence="1">Leaf</tissue>
    </source>
</reference>
<accession>A0A2P2M7Q8</accession>
<dbReference type="EMBL" id="GGEC01045777">
    <property type="protein sequence ID" value="MBX26261.1"/>
    <property type="molecule type" value="Transcribed_RNA"/>
</dbReference>